<keyword evidence="7" id="KW-1185">Reference proteome</keyword>
<feature type="chain" id="PRO_5029877677" evidence="4">
    <location>
        <begin position="21"/>
        <end position="720"/>
    </location>
</feature>
<keyword evidence="4" id="KW-0732">Signal</keyword>
<comment type="caution">
    <text evidence="6">The sequence shown here is derived from an EMBL/GenBank/DDBJ whole genome shotgun (WGS) entry which is preliminary data.</text>
</comment>
<evidence type="ECO:0000313" key="7">
    <source>
        <dbReference type="Proteomes" id="UP000549394"/>
    </source>
</evidence>
<proteinExistence type="inferred from homology"/>
<dbReference type="SMART" id="SM00274">
    <property type="entry name" value="FOLN"/>
    <property type="match status" value="6"/>
</dbReference>
<dbReference type="EMBL" id="CAJFCJ010000005">
    <property type="protein sequence ID" value="CAD5114776.1"/>
    <property type="molecule type" value="Genomic_DNA"/>
</dbReference>
<evidence type="ECO:0000256" key="1">
    <source>
        <dbReference type="ARBA" id="ARBA00008768"/>
    </source>
</evidence>
<protein>
    <submittedName>
        <fullName evidence="6">DgyrCDS3820</fullName>
    </submittedName>
</protein>
<dbReference type="OrthoDB" id="6133842at2759"/>
<accession>A0A7I8VF33</accession>
<dbReference type="Proteomes" id="UP000549394">
    <property type="component" value="Unassembled WGS sequence"/>
</dbReference>
<dbReference type="GO" id="GO:0004867">
    <property type="term" value="F:serine-type endopeptidase inhibitor activity"/>
    <property type="evidence" value="ECO:0007669"/>
    <property type="project" value="UniProtKB-KW"/>
</dbReference>
<name>A0A7I8VF33_9ANNE</name>
<evidence type="ECO:0000313" key="6">
    <source>
        <dbReference type="EMBL" id="CAD5114776.1"/>
    </source>
</evidence>
<evidence type="ECO:0000256" key="4">
    <source>
        <dbReference type="SAM" id="SignalP"/>
    </source>
</evidence>
<dbReference type="InterPro" id="IPR004094">
    <property type="entry name" value="Antistasin-like"/>
</dbReference>
<organism evidence="6 7">
    <name type="scientific">Dimorphilus gyrociliatus</name>
    <dbReference type="NCBI Taxonomy" id="2664684"/>
    <lineage>
        <taxon>Eukaryota</taxon>
        <taxon>Metazoa</taxon>
        <taxon>Spiralia</taxon>
        <taxon>Lophotrochozoa</taxon>
        <taxon>Annelida</taxon>
        <taxon>Polychaeta</taxon>
        <taxon>Polychaeta incertae sedis</taxon>
        <taxon>Dinophilidae</taxon>
        <taxon>Dimorphilus</taxon>
    </lineage>
</organism>
<feature type="signal peptide" evidence="4">
    <location>
        <begin position="1"/>
        <end position="20"/>
    </location>
</feature>
<sequence length="720" mass="79764">MRSFIGFLIFTCGIFKLTCSLVCPPCDVAECYFGVKEIFDEQGCPTCECVTCLPCICEKGFLTYSDDGCPDCSSCITTAKEKCSDVQCHPTYDKCFEVNMCNSSPEIEANNTISVNSNRMDECRQEARCMPLFLMNFFCEFICTQCFSSPDKCSFADECIRCSKNLKQSCKDIQCKEDEHCEIVGLQCPPQEICEQKFICVPNSCFNPLSCGLSCTHGHRRMSNKCKSCNCYLPTCNEITCKDKYVCAEHNEHNNHLFNERHKHAECIPASCDVVHCPDGFICEMRDAECTTFPCMKKLPKCVLETCEIRDCGIGFECINSTDDCSRSVCRKCVPMQSCSNVSCPTGSVCKLVKPDCPKCECSEGMSPDCVPNSEGCDEDCEKPYITCIPNCIAVECPEHCPYGCLNTPDGCQTDICTPPDDCGQIKCALDEFCQVTTPECDPGVPCPLMIATCEKYCPDLNCTTLPFLCSWGQKKDGNGCPTCECNIPYSCDQLKCPFDSECTVLGNDIFCQLCGIIACSKECPQNQKRIVSKTGCLTCDCAPNNLCDNTTCSIGQECIVEKVDCKSHSTDCKPWKTKCVCFQRGCNKFCENGFKKNPLTGCETCQCNDELPTCEDIVCPNGKRCVVEPSCVVAGCTLPKPYCLSNECPECHNDCGLAGRQFDERGCPTCECNPTQPCEFYRCNGNYECLEVIKEGQVFRFCKGAEKIDVTPIPIDNLD</sequence>
<evidence type="ECO:0000256" key="3">
    <source>
        <dbReference type="ARBA" id="ARBA00022900"/>
    </source>
</evidence>
<dbReference type="PROSITE" id="PS51252">
    <property type="entry name" value="ANTISTASIN"/>
    <property type="match status" value="2"/>
</dbReference>
<feature type="domain" description="Antistasin-like" evidence="5">
    <location>
        <begin position="582"/>
        <end position="608"/>
    </location>
</feature>
<feature type="domain" description="Antistasin-like" evidence="5">
    <location>
        <begin position="458"/>
        <end position="486"/>
    </location>
</feature>
<dbReference type="Pfam" id="PF02822">
    <property type="entry name" value="Antistasin"/>
    <property type="match status" value="1"/>
</dbReference>
<comment type="similarity">
    <text evidence="1">Belongs to the protease inhibitor I15 (antistasin) family.</text>
</comment>
<evidence type="ECO:0000256" key="2">
    <source>
        <dbReference type="ARBA" id="ARBA00022690"/>
    </source>
</evidence>
<dbReference type="InterPro" id="IPR003645">
    <property type="entry name" value="Fol_N"/>
</dbReference>
<reference evidence="6 7" key="1">
    <citation type="submission" date="2020-08" db="EMBL/GenBank/DDBJ databases">
        <authorList>
            <person name="Hejnol A."/>
        </authorList>
    </citation>
    <scope>NUCLEOTIDE SEQUENCE [LARGE SCALE GENOMIC DNA]</scope>
</reference>
<keyword evidence="2" id="KW-0646">Protease inhibitor</keyword>
<gene>
    <name evidence="6" type="ORF">DGYR_LOCUS3596</name>
</gene>
<keyword evidence="3" id="KW-0722">Serine protease inhibitor</keyword>
<evidence type="ECO:0000259" key="5">
    <source>
        <dbReference type="PROSITE" id="PS51252"/>
    </source>
</evidence>
<dbReference type="AlphaFoldDB" id="A0A7I8VF33"/>